<organism evidence="3 4">
    <name type="scientific">Devosia ureilytica</name>
    <dbReference type="NCBI Taxonomy" id="2952754"/>
    <lineage>
        <taxon>Bacteria</taxon>
        <taxon>Pseudomonadati</taxon>
        <taxon>Pseudomonadota</taxon>
        <taxon>Alphaproteobacteria</taxon>
        <taxon>Hyphomicrobiales</taxon>
        <taxon>Devosiaceae</taxon>
        <taxon>Devosia</taxon>
    </lineage>
</organism>
<comment type="caution">
    <text evidence="3">The sequence shown here is derived from an EMBL/GenBank/DDBJ whole genome shotgun (WGS) entry which is preliminary data.</text>
</comment>
<evidence type="ECO:0000313" key="4">
    <source>
        <dbReference type="Proteomes" id="UP001060275"/>
    </source>
</evidence>
<keyword evidence="4" id="KW-1185">Reference proteome</keyword>
<dbReference type="RefSeq" id="WP_254673806.1">
    <property type="nucleotide sequence ID" value="NZ_JAMWDU010000002.1"/>
</dbReference>
<dbReference type="SUPFAM" id="SSF50199">
    <property type="entry name" value="Staphylococcal nuclease"/>
    <property type="match status" value="1"/>
</dbReference>
<dbReference type="InterPro" id="IPR016071">
    <property type="entry name" value="Staphylococal_nuclease_OB-fold"/>
</dbReference>
<evidence type="ECO:0000259" key="1">
    <source>
        <dbReference type="PROSITE" id="PS50830"/>
    </source>
</evidence>
<dbReference type="Gene3D" id="2.40.50.90">
    <property type="match status" value="1"/>
</dbReference>
<feature type="domain" description="SH3b" evidence="2">
    <location>
        <begin position="248"/>
        <end position="311"/>
    </location>
</feature>
<dbReference type="InterPro" id="IPR003646">
    <property type="entry name" value="SH3-like_bac-type"/>
</dbReference>
<sequence length="313" mass="34585">MLAAPLIPPDDREPMYSPPIPREMRVVAVASIHAELSVQVLRGQCWVVDGDTIIIEKTHIRLAGIDAPELDHPYGKQSKWALVELCRNQTITAHIKPEMSYDRVVAQCFLPDGRDLGAEMVRMGLAIDWPKFSGGRYQHLEPEGVRKKLWRAALRQRGMATLLDDLQPLLRQPVGTVSERARPITTSPVRYYPPKPRLRPWQVWAAALSLLLLPVGCALTGHADHSPLPAARQQHVPPPVTSQQFAPPPASVVTALALNVRTGPSNKAKVIAQLERGTVVVQTGVSGGWYAILLQDGRTGWVHSSYLRPADIR</sequence>
<feature type="domain" description="TNase-like" evidence="1">
    <location>
        <begin position="47"/>
        <end position="126"/>
    </location>
</feature>
<gene>
    <name evidence="3" type="ORF">NF348_05255</name>
</gene>
<proteinExistence type="predicted"/>
<dbReference type="AlphaFoldDB" id="A0A9Q4ALX9"/>
<dbReference type="EMBL" id="JAMWDU010000002">
    <property type="protein sequence ID" value="MCP8886504.1"/>
    <property type="molecule type" value="Genomic_DNA"/>
</dbReference>
<dbReference type="Proteomes" id="UP001060275">
    <property type="component" value="Unassembled WGS sequence"/>
</dbReference>
<dbReference type="Pfam" id="PF00565">
    <property type="entry name" value="SNase"/>
    <property type="match status" value="1"/>
</dbReference>
<dbReference type="SMART" id="SM00318">
    <property type="entry name" value="SNc"/>
    <property type="match status" value="1"/>
</dbReference>
<protein>
    <submittedName>
        <fullName evidence="3">SH3 domain-containing protein</fullName>
    </submittedName>
</protein>
<dbReference type="PROSITE" id="PS51781">
    <property type="entry name" value="SH3B"/>
    <property type="match status" value="1"/>
</dbReference>
<dbReference type="SMART" id="SM00287">
    <property type="entry name" value="SH3b"/>
    <property type="match status" value="1"/>
</dbReference>
<dbReference type="PROSITE" id="PS50830">
    <property type="entry name" value="TNASE_3"/>
    <property type="match status" value="1"/>
</dbReference>
<reference evidence="3" key="1">
    <citation type="submission" date="2022-06" db="EMBL/GenBank/DDBJ databases">
        <title>Devosia sp. XJ19-45 genome assembly.</title>
        <authorList>
            <person name="Li B."/>
            <person name="Cai M."/>
            <person name="Nie G."/>
            <person name="Li W."/>
        </authorList>
    </citation>
    <scope>NUCLEOTIDE SEQUENCE</scope>
    <source>
        <strain evidence="3">XJ19-45</strain>
    </source>
</reference>
<dbReference type="Gene3D" id="2.30.30.40">
    <property type="entry name" value="SH3 Domains"/>
    <property type="match status" value="1"/>
</dbReference>
<evidence type="ECO:0000313" key="3">
    <source>
        <dbReference type="EMBL" id="MCP8886504.1"/>
    </source>
</evidence>
<dbReference type="InterPro" id="IPR035437">
    <property type="entry name" value="SNase_OB-fold_sf"/>
</dbReference>
<dbReference type="Pfam" id="PF08239">
    <property type="entry name" value="SH3_3"/>
    <property type="match status" value="1"/>
</dbReference>
<evidence type="ECO:0000259" key="2">
    <source>
        <dbReference type="PROSITE" id="PS51781"/>
    </source>
</evidence>
<name>A0A9Q4ALX9_9HYPH</name>
<accession>A0A9Q4ALX9</accession>